<proteinExistence type="predicted"/>
<name>A0AAP0IMW4_9MAGN</name>
<keyword evidence="2" id="KW-1185">Reference proteome</keyword>
<organism evidence="1 2">
    <name type="scientific">Stephania cephalantha</name>
    <dbReference type="NCBI Taxonomy" id="152367"/>
    <lineage>
        <taxon>Eukaryota</taxon>
        <taxon>Viridiplantae</taxon>
        <taxon>Streptophyta</taxon>
        <taxon>Embryophyta</taxon>
        <taxon>Tracheophyta</taxon>
        <taxon>Spermatophyta</taxon>
        <taxon>Magnoliopsida</taxon>
        <taxon>Ranunculales</taxon>
        <taxon>Menispermaceae</taxon>
        <taxon>Menispermoideae</taxon>
        <taxon>Cissampelideae</taxon>
        <taxon>Stephania</taxon>
    </lineage>
</organism>
<dbReference type="AlphaFoldDB" id="A0AAP0IMW4"/>
<evidence type="ECO:0000313" key="1">
    <source>
        <dbReference type="EMBL" id="KAK9118190.1"/>
    </source>
</evidence>
<protein>
    <submittedName>
        <fullName evidence="1">Uncharacterized protein</fullName>
    </submittedName>
</protein>
<dbReference type="Proteomes" id="UP001419268">
    <property type="component" value="Unassembled WGS sequence"/>
</dbReference>
<reference evidence="1 2" key="1">
    <citation type="submission" date="2024-01" db="EMBL/GenBank/DDBJ databases">
        <title>Genome assemblies of Stephania.</title>
        <authorList>
            <person name="Yang L."/>
        </authorList>
    </citation>
    <scope>NUCLEOTIDE SEQUENCE [LARGE SCALE GENOMIC DNA]</scope>
    <source>
        <strain evidence="1">JXDWG</strain>
        <tissue evidence="1">Leaf</tissue>
    </source>
</reference>
<accession>A0AAP0IMW4</accession>
<evidence type="ECO:0000313" key="2">
    <source>
        <dbReference type="Proteomes" id="UP001419268"/>
    </source>
</evidence>
<gene>
    <name evidence="1" type="ORF">Scep_016283</name>
</gene>
<comment type="caution">
    <text evidence="1">The sequence shown here is derived from an EMBL/GenBank/DDBJ whole genome shotgun (WGS) entry which is preliminary data.</text>
</comment>
<sequence length="118" mass="13786">MIGLMMKRRGKGFFRRVTSILEAVRSAEFLTINPMTNLVAFESRLAQQSLSLQFPNLKHLKLQTRFSRDCAISIMHLLKKSPQLETLKIEIVENIFSWEPLILNESRLTSTHIGEWWQ</sequence>
<dbReference type="EMBL" id="JBBNAG010000007">
    <property type="protein sequence ID" value="KAK9118190.1"/>
    <property type="molecule type" value="Genomic_DNA"/>
</dbReference>